<protein>
    <submittedName>
        <fullName evidence="1">Putative kinase</fullName>
    </submittedName>
</protein>
<name>A0A4R2R5A4_9PSEU</name>
<dbReference type="AlphaFoldDB" id="A0A4R2R5A4"/>
<dbReference type="PIRSF" id="PIRSF037081">
    <property type="entry name" value="P-loop_All4644_prd"/>
    <property type="match status" value="1"/>
</dbReference>
<sequence length="189" mass="20464">MTLTPATPPGSAPAGTLIATIGPPGAGKTTWRRQFLATTPATVVSLDELRARFSPCGCSADHSVNQVATAHGLRITHQALQTGGTVVWDTTAASYPARASMLACAAAHHARTIAVVILPPLIHALRRNARRDNRTCRTCARARRVPDHRIWAMHTHITAALPALHREGWHEIHLHDLPPYIRQPNQHAA</sequence>
<dbReference type="RefSeq" id="WP_165912816.1">
    <property type="nucleotide sequence ID" value="NZ_SLXQ01000001.1"/>
</dbReference>
<dbReference type="InterPro" id="IPR017101">
    <property type="entry name" value="P-loop_ATP/GTP-bd_All4644_prd"/>
</dbReference>
<dbReference type="GO" id="GO:0016301">
    <property type="term" value="F:kinase activity"/>
    <property type="evidence" value="ECO:0007669"/>
    <property type="project" value="UniProtKB-KW"/>
</dbReference>
<evidence type="ECO:0000313" key="1">
    <source>
        <dbReference type="EMBL" id="TCP56969.1"/>
    </source>
</evidence>
<keyword evidence="1" id="KW-0418">Kinase</keyword>
<dbReference type="SUPFAM" id="SSF52540">
    <property type="entry name" value="P-loop containing nucleoside triphosphate hydrolases"/>
    <property type="match status" value="1"/>
</dbReference>
<keyword evidence="1" id="KW-0808">Transferase</keyword>
<dbReference type="InterPro" id="IPR027417">
    <property type="entry name" value="P-loop_NTPase"/>
</dbReference>
<dbReference type="EMBL" id="SLXQ01000001">
    <property type="protein sequence ID" value="TCP56969.1"/>
    <property type="molecule type" value="Genomic_DNA"/>
</dbReference>
<organism evidence="1 2">
    <name type="scientific">Tamaricihabitans halophyticus</name>
    <dbReference type="NCBI Taxonomy" id="1262583"/>
    <lineage>
        <taxon>Bacteria</taxon>
        <taxon>Bacillati</taxon>
        <taxon>Actinomycetota</taxon>
        <taxon>Actinomycetes</taxon>
        <taxon>Pseudonocardiales</taxon>
        <taxon>Pseudonocardiaceae</taxon>
        <taxon>Tamaricihabitans</taxon>
    </lineage>
</organism>
<dbReference type="Pfam" id="PF13671">
    <property type="entry name" value="AAA_33"/>
    <property type="match status" value="1"/>
</dbReference>
<proteinExistence type="predicted"/>
<reference evidence="1 2" key="1">
    <citation type="submission" date="2019-03" db="EMBL/GenBank/DDBJ databases">
        <title>Genomic Encyclopedia of Type Strains, Phase IV (KMG-IV): sequencing the most valuable type-strain genomes for metagenomic binning, comparative biology and taxonomic classification.</title>
        <authorList>
            <person name="Goeker M."/>
        </authorList>
    </citation>
    <scope>NUCLEOTIDE SEQUENCE [LARGE SCALE GENOMIC DNA]</scope>
    <source>
        <strain evidence="1 2">DSM 45765</strain>
    </source>
</reference>
<gene>
    <name evidence="1" type="ORF">EV191_101919</name>
</gene>
<dbReference type="Gene3D" id="3.40.50.300">
    <property type="entry name" value="P-loop containing nucleotide triphosphate hydrolases"/>
    <property type="match status" value="1"/>
</dbReference>
<comment type="caution">
    <text evidence="1">The sequence shown here is derived from an EMBL/GenBank/DDBJ whole genome shotgun (WGS) entry which is preliminary data.</text>
</comment>
<dbReference type="Proteomes" id="UP000294911">
    <property type="component" value="Unassembled WGS sequence"/>
</dbReference>
<accession>A0A4R2R5A4</accession>
<keyword evidence="2" id="KW-1185">Reference proteome</keyword>
<evidence type="ECO:0000313" key="2">
    <source>
        <dbReference type="Proteomes" id="UP000294911"/>
    </source>
</evidence>